<dbReference type="PRINTS" id="PR00396">
    <property type="entry name" value="SHIGARICIN"/>
</dbReference>
<dbReference type="PANTHER" id="PTHR33453:SF34">
    <property type="entry name" value="RIBOSOME-INACTIVATING PROTEIN"/>
    <property type="match status" value="1"/>
</dbReference>
<dbReference type="SUPFAM" id="SSF56371">
    <property type="entry name" value="Ribosome inactivating proteins (RIP)"/>
    <property type="match status" value="1"/>
</dbReference>
<gene>
    <name evidence="11" type="primary">LOC111498162</name>
</gene>
<evidence type="ECO:0000256" key="8">
    <source>
        <dbReference type="RuleBase" id="RU004915"/>
    </source>
</evidence>
<dbReference type="GO" id="GO:0006952">
    <property type="term" value="P:defense response"/>
    <property type="evidence" value="ECO:0007669"/>
    <property type="project" value="UniProtKB-KW"/>
</dbReference>
<proteinExistence type="inferred from homology"/>
<comment type="catalytic activity">
    <reaction evidence="1 8">
        <text>Endohydrolysis of the N-glycosidic bond at one specific adenosine on the 28S rRNA.</text>
        <dbReference type="EC" id="3.2.2.22"/>
    </reaction>
</comment>
<dbReference type="PANTHER" id="PTHR33453">
    <property type="match status" value="1"/>
</dbReference>
<sequence>MNKLIAITSFLVAISLISPTLKADITFDLSTATKASYSAFITQLRNALPTTATVCNIPLLPSTASGLGWFTFFTITNYNYQTITVAVNVTNVYIVAYRADASSYFFEDTPAEAKQLLFPNTQKVTLPFTGNYDKLQSIVGKYRDLIELGIPALSTAVTNMVYYNKQLTAAALLVLIQSSAEAARFKYIEQQVAQHISDKFYPNQAVISLENNWGALSKQIQIANSTGRGQFQSPVELISPNGTRFSVTSTSAGVVQSNIKLLLYYKLSVADENDSPTRMPDNIVEYGTHDSV</sequence>
<keyword evidence="5 8" id="KW-0378">Hydrolase</keyword>
<evidence type="ECO:0000313" key="11">
    <source>
        <dbReference type="RefSeq" id="XP_023005055.1"/>
    </source>
</evidence>
<evidence type="ECO:0000256" key="5">
    <source>
        <dbReference type="ARBA" id="ARBA00022801"/>
    </source>
</evidence>
<feature type="chain" id="PRO_5026953482" description="rRNA N-glycosylase" evidence="9">
    <location>
        <begin position="24"/>
        <end position="292"/>
    </location>
</feature>
<accession>A0A6J1KWC4</accession>
<feature type="signal peptide" evidence="9">
    <location>
        <begin position="1"/>
        <end position="23"/>
    </location>
</feature>
<dbReference type="InterPro" id="IPR017989">
    <property type="entry name" value="Ribosome_inactivat_1/2"/>
</dbReference>
<dbReference type="OrthoDB" id="1642280at2759"/>
<dbReference type="RefSeq" id="XP_023005055.1">
    <property type="nucleotide sequence ID" value="XM_023149287.1"/>
</dbReference>
<dbReference type="GO" id="GO:0090729">
    <property type="term" value="F:toxin activity"/>
    <property type="evidence" value="ECO:0007669"/>
    <property type="project" value="UniProtKB-KW"/>
</dbReference>
<evidence type="ECO:0000256" key="4">
    <source>
        <dbReference type="ARBA" id="ARBA00022656"/>
    </source>
</evidence>
<dbReference type="Gene3D" id="4.10.470.10">
    <property type="entry name" value="Ricin (A Subunit), domain 2"/>
    <property type="match status" value="1"/>
</dbReference>
<dbReference type="Pfam" id="PF00161">
    <property type="entry name" value="RIP"/>
    <property type="match status" value="1"/>
</dbReference>
<organism evidence="10 11">
    <name type="scientific">Cucurbita maxima</name>
    <name type="common">Pumpkin</name>
    <name type="synonym">Winter squash</name>
    <dbReference type="NCBI Taxonomy" id="3661"/>
    <lineage>
        <taxon>Eukaryota</taxon>
        <taxon>Viridiplantae</taxon>
        <taxon>Streptophyta</taxon>
        <taxon>Embryophyta</taxon>
        <taxon>Tracheophyta</taxon>
        <taxon>Spermatophyta</taxon>
        <taxon>Magnoliopsida</taxon>
        <taxon>eudicotyledons</taxon>
        <taxon>Gunneridae</taxon>
        <taxon>Pentapetalae</taxon>
        <taxon>rosids</taxon>
        <taxon>fabids</taxon>
        <taxon>Cucurbitales</taxon>
        <taxon>Cucurbitaceae</taxon>
        <taxon>Cucurbiteae</taxon>
        <taxon>Cucurbita</taxon>
    </lineage>
</organism>
<dbReference type="InterPro" id="IPR016139">
    <property type="entry name" value="Ribosome_inactivat_prot_sub2"/>
</dbReference>
<dbReference type="KEGG" id="cmax:111498162"/>
<dbReference type="GO" id="GO:0017148">
    <property type="term" value="P:negative regulation of translation"/>
    <property type="evidence" value="ECO:0007669"/>
    <property type="project" value="UniProtKB-KW"/>
</dbReference>
<dbReference type="AlphaFoldDB" id="A0A6J1KWC4"/>
<keyword evidence="4 8" id="KW-0800">Toxin</keyword>
<dbReference type="Gene3D" id="3.40.420.10">
    <property type="entry name" value="Ricin (A subunit), domain 1"/>
    <property type="match status" value="1"/>
</dbReference>
<evidence type="ECO:0000256" key="2">
    <source>
        <dbReference type="ARBA" id="ARBA00008544"/>
    </source>
</evidence>
<dbReference type="Proteomes" id="UP000504608">
    <property type="component" value="Unplaced"/>
</dbReference>
<reference evidence="11" key="1">
    <citation type="submission" date="2025-08" db="UniProtKB">
        <authorList>
            <consortium name="RefSeq"/>
        </authorList>
    </citation>
    <scope>IDENTIFICATION</scope>
    <source>
        <tissue evidence="11">Young leaves</tissue>
    </source>
</reference>
<dbReference type="InterPro" id="IPR016138">
    <property type="entry name" value="Ribosome_inactivat_prot_sub1"/>
</dbReference>
<dbReference type="InterPro" id="IPR001574">
    <property type="entry name" value="Ribosome_inactivat_prot"/>
</dbReference>
<evidence type="ECO:0000256" key="1">
    <source>
        <dbReference type="ARBA" id="ARBA00000237"/>
    </source>
</evidence>
<name>A0A6J1KWC4_CUCMA</name>
<protein>
    <recommendedName>
        <fullName evidence="3 8">rRNA N-glycosylase</fullName>
        <ecNumber evidence="3 8">3.2.2.22</ecNumber>
    </recommendedName>
</protein>
<dbReference type="InterPro" id="IPR036041">
    <property type="entry name" value="Ribosome-inact_prot_sf"/>
</dbReference>
<comment type="similarity">
    <text evidence="2">Belongs to the ribosome-inactivating protein family. Type 1 RIP subfamily.</text>
</comment>
<evidence type="ECO:0000256" key="3">
    <source>
        <dbReference type="ARBA" id="ARBA00012001"/>
    </source>
</evidence>
<evidence type="ECO:0000256" key="6">
    <source>
        <dbReference type="ARBA" id="ARBA00022821"/>
    </source>
</evidence>
<evidence type="ECO:0000256" key="9">
    <source>
        <dbReference type="SAM" id="SignalP"/>
    </source>
</evidence>
<evidence type="ECO:0000313" key="10">
    <source>
        <dbReference type="Proteomes" id="UP000504608"/>
    </source>
</evidence>
<dbReference type="EC" id="3.2.2.22" evidence="3 8"/>
<keyword evidence="7 8" id="KW-0652">Protein synthesis inhibitor</keyword>
<keyword evidence="6 8" id="KW-0611">Plant defense</keyword>
<dbReference type="PROSITE" id="PS00275">
    <property type="entry name" value="SHIGA_RICIN"/>
    <property type="match status" value="1"/>
</dbReference>
<evidence type="ECO:0000256" key="7">
    <source>
        <dbReference type="ARBA" id="ARBA00023193"/>
    </source>
</evidence>
<dbReference type="GO" id="GO:0030598">
    <property type="term" value="F:rRNA N-glycosylase activity"/>
    <property type="evidence" value="ECO:0007669"/>
    <property type="project" value="UniProtKB-EC"/>
</dbReference>
<dbReference type="InterPro" id="IPR017988">
    <property type="entry name" value="Ribosome_inactivat_prot_CS"/>
</dbReference>
<keyword evidence="9" id="KW-0732">Signal</keyword>
<keyword evidence="10" id="KW-1185">Reference proteome</keyword>
<dbReference type="GeneID" id="111498162"/>